<dbReference type="AlphaFoldDB" id="A0A1H4CJF5"/>
<evidence type="ECO:0000313" key="2">
    <source>
        <dbReference type="EMBL" id="SEA60474.1"/>
    </source>
</evidence>
<reference evidence="2 3" key="1">
    <citation type="submission" date="2016-10" db="EMBL/GenBank/DDBJ databases">
        <authorList>
            <person name="de Groot N.N."/>
        </authorList>
    </citation>
    <scope>NUCLEOTIDE SEQUENCE [LARGE SCALE GENOMIC DNA]</scope>
    <source>
        <strain evidence="2 3">CCM7597</strain>
    </source>
</reference>
<protein>
    <submittedName>
        <fullName evidence="2">Spore coat protein JB</fullName>
    </submittedName>
</protein>
<proteinExistence type="predicted"/>
<keyword evidence="3" id="KW-1185">Reference proteome</keyword>
<keyword evidence="2" id="KW-0167">Capsid protein</keyword>
<evidence type="ECO:0000259" key="1">
    <source>
        <dbReference type="Pfam" id="PF12652"/>
    </source>
</evidence>
<sequence length="86" mass="10288">MATIPPEYYHQMEAIQAVDFVLVELTLYLDTHPNDREAIEQFNACAKESRRLKKNFEQQFGPLMQYGKSYSGYPWQWDDTPWPWQV</sequence>
<gene>
    <name evidence="2" type="ORF">SAMN05421743_10678</name>
</gene>
<name>A0A1H4CJF5_9BACI</name>
<dbReference type="InterPro" id="IPR024207">
    <property type="entry name" value="CotJB_dom"/>
</dbReference>
<organism evidence="2 3">
    <name type="scientific">Thalassobacillus cyri</name>
    <dbReference type="NCBI Taxonomy" id="571932"/>
    <lineage>
        <taxon>Bacteria</taxon>
        <taxon>Bacillati</taxon>
        <taxon>Bacillota</taxon>
        <taxon>Bacilli</taxon>
        <taxon>Bacillales</taxon>
        <taxon>Bacillaceae</taxon>
        <taxon>Thalassobacillus</taxon>
    </lineage>
</organism>
<dbReference type="EMBL" id="FNQR01000006">
    <property type="protein sequence ID" value="SEA60474.1"/>
    <property type="molecule type" value="Genomic_DNA"/>
</dbReference>
<evidence type="ECO:0000313" key="3">
    <source>
        <dbReference type="Proteomes" id="UP000198584"/>
    </source>
</evidence>
<dbReference type="RefSeq" id="WP_093044623.1">
    <property type="nucleotide sequence ID" value="NZ_FNQR01000006.1"/>
</dbReference>
<dbReference type="STRING" id="571932.SAMN05421743_10678"/>
<dbReference type="PIRSF" id="PIRSF010606">
    <property type="entry name" value="Spore_coat_CotJB"/>
    <property type="match status" value="1"/>
</dbReference>
<dbReference type="Pfam" id="PF12652">
    <property type="entry name" value="CotJB"/>
    <property type="match status" value="1"/>
</dbReference>
<accession>A0A1H4CJF5</accession>
<feature type="domain" description="Protein CotJB" evidence="1">
    <location>
        <begin position="11"/>
        <end position="85"/>
    </location>
</feature>
<dbReference type="InterPro" id="IPR016571">
    <property type="entry name" value="Spore_coat_assembly_CotJB"/>
</dbReference>
<dbReference type="Proteomes" id="UP000198584">
    <property type="component" value="Unassembled WGS sequence"/>
</dbReference>
<dbReference type="OrthoDB" id="9804099at2"/>
<keyword evidence="2" id="KW-0946">Virion</keyword>